<dbReference type="NCBIfam" id="TIGR01615">
    <property type="entry name" value="A_thal_3542"/>
    <property type="match status" value="1"/>
</dbReference>
<feature type="region of interest" description="Disordered" evidence="1">
    <location>
        <begin position="1"/>
        <end position="21"/>
    </location>
</feature>
<sequence>MGAGAGAGGDHNSCFLDDKKSKRQHHHHHHLRLLLNFPLGNINSISALVVDHHHHQLRLSDDYHMLLEAGDDHATHDDHVDYDDNDEAALNHPHHHTIYWESQQFLLQEILDQCNSSGSKLKEKIKRNIEIARDSDFCNCMDKSFRGCIKCLRRAAVNQLCNKGFNAALCTSKWKKTDKMPGGMHEYIEVIACTQGRRKQIPILVELGFRDEFRMAKASEEYNKLIDQLPEIYTGKLEHLNAIIRVVCEAAKKSAEEHKIHMGPWRKRSFMQMKWSASSERRSFDYPSNELLVSSSGQETVNAAISSFQLPMASTVKVA</sequence>
<name>A0AAW2XU77_9LAMI</name>
<dbReference type="PANTHER" id="PTHR31579">
    <property type="entry name" value="OS03G0796600 PROTEIN"/>
    <property type="match status" value="1"/>
</dbReference>
<proteinExistence type="predicted"/>
<evidence type="ECO:0000313" key="2">
    <source>
        <dbReference type="EMBL" id="KAL0456301.1"/>
    </source>
</evidence>
<comment type="caution">
    <text evidence="2">The sequence shown here is derived from an EMBL/GenBank/DDBJ whole genome shotgun (WGS) entry which is preliminary data.</text>
</comment>
<protein>
    <submittedName>
        <fullName evidence="2">Uncharacterized protein</fullName>
    </submittedName>
</protein>
<dbReference type="PANTHER" id="PTHR31579:SF49">
    <property type="entry name" value="DUF506 FAMILY PROTEIN"/>
    <property type="match status" value="1"/>
</dbReference>
<reference evidence="2" key="1">
    <citation type="submission" date="2020-06" db="EMBL/GenBank/DDBJ databases">
        <authorList>
            <person name="Li T."/>
            <person name="Hu X."/>
            <person name="Zhang T."/>
            <person name="Song X."/>
            <person name="Zhang H."/>
            <person name="Dai N."/>
            <person name="Sheng W."/>
            <person name="Hou X."/>
            <person name="Wei L."/>
        </authorList>
    </citation>
    <scope>NUCLEOTIDE SEQUENCE</scope>
    <source>
        <strain evidence="2">KEN1</strain>
        <tissue evidence="2">Leaf</tissue>
    </source>
</reference>
<dbReference type="Pfam" id="PF04720">
    <property type="entry name" value="PDDEXK_6"/>
    <property type="match status" value="1"/>
</dbReference>
<dbReference type="AlphaFoldDB" id="A0AAW2XU77"/>
<gene>
    <name evidence="2" type="ORF">Slati_0969300</name>
</gene>
<accession>A0AAW2XU77</accession>
<evidence type="ECO:0000256" key="1">
    <source>
        <dbReference type="SAM" id="MobiDB-lite"/>
    </source>
</evidence>
<dbReference type="EMBL" id="JACGWN010000003">
    <property type="protein sequence ID" value="KAL0456301.1"/>
    <property type="molecule type" value="Genomic_DNA"/>
</dbReference>
<dbReference type="InterPro" id="IPR006502">
    <property type="entry name" value="PDDEXK-like"/>
</dbReference>
<organism evidence="2">
    <name type="scientific">Sesamum latifolium</name>
    <dbReference type="NCBI Taxonomy" id="2727402"/>
    <lineage>
        <taxon>Eukaryota</taxon>
        <taxon>Viridiplantae</taxon>
        <taxon>Streptophyta</taxon>
        <taxon>Embryophyta</taxon>
        <taxon>Tracheophyta</taxon>
        <taxon>Spermatophyta</taxon>
        <taxon>Magnoliopsida</taxon>
        <taxon>eudicotyledons</taxon>
        <taxon>Gunneridae</taxon>
        <taxon>Pentapetalae</taxon>
        <taxon>asterids</taxon>
        <taxon>lamiids</taxon>
        <taxon>Lamiales</taxon>
        <taxon>Pedaliaceae</taxon>
        <taxon>Sesamum</taxon>
    </lineage>
</organism>
<reference evidence="2" key="2">
    <citation type="journal article" date="2024" name="Plant">
        <title>Genomic evolution and insights into agronomic trait innovations of Sesamum species.</title>
        <authorList>
            <person name="Miao H."/>
            <person name="Wang L."/>
            <person name="Qu L."/>
            <person name="Liu H."/>
            <person name="Sun Y."/>
            <person name="Le M."/>
            <person name="Wang Q."/>
            <person name="Wei S."/>
            <person name="Zheng Y."/>
            <person name="Lin W."/>
            <person name="Duan Y."/>
            <person name="Cao H."/>
            <person name="Xiong S."/>
            <person name="Wang X."/>
            <person name="Wei L."/>
            <person name="Li C."/>
            <person name="Ma Q."/>
            <person name="Ju M."/>
            <person name="Zhao R."/>
            <person name="Li G."/>
            <person name="Mu C."/>
            <person name="Tian Q."/>
            <person name="Mei H."/>
            <person name="Zhang T."/>
            <person name="Gao T."/>
            <person name="Zhang H."/>
        </authorList>
    </citation>
    <scope>NUCLEOTIDE SEQUENCE</scope>
    <source>
        <strain evidence="2">KEN1</strain>
    </source>
</reference>